<gene>
    <name evidence="3" type="ORF">SAMN05192589_101265</name>
</gene>
<dbReference type="RefSeq" id="WP_092739534.1">
    <property type="nucleotide sequence ID" value="NZ_FMZC01000001.1"/>
</dbReference>
<dbReference type="PROSITE" id="PS51257">
    <property type="entry name" value="PROKAR_LIPOPROTEIN"/>
    <property type="match status" value="1"/>
</dbReference>
<dbReference type="InterPro" id="IPR050904">
    <property type="entry name" value="Adhesion/Biosynth-related"/>
</dbReference>
<keyword evidence="4" id="KW-1185">Reference proteome</keyword>
<dbReference type="Gene3D" id="2.30.180.10">
    <property type="entry name" value="FAS1 domain"/>
    <property type="match status" value="1"/>
</dbReference>
<name>A0A1G6IWS8_9BURK</name>
<feature type="domain" description="FAS1" evidence="2">
    <location>
        <begin position="29"/>
        <end position="158"/>
    </location>
</feature>
<dbReference type="SUPFAM" id="SSF82153">
    <property type="entry name" value="FAS1 domain"/>
    <property type="match status" value="1"/>
</dbReference>
<dbReference type="SMART" id="SM00554">
    <property type="entry name" value="FAS1"/>
    <property type="match status" value="1"/>
</dbReference>
<dbReference type="Proteomes" id="UP000198781">
    <property type="component" value="Unassembled WGS sequence"/>
</dbReference>
<dbReference type="FunFam" id="2.30.180.10:FF:000032">
    <property type="entry name" value="Fasciclin domain-containing protein, putative"/>
    <property type="match status" value="1"/>
</dbReference>
<feature type="chain" id="PRO_5011769496" evidence="1">
    <location>
        <begin position="24"/>
        <end position="164"/>
    </location>
</feature>
<dbReference type="PROSITE" id="PS50213">
    <property type="entry name" value="FAS1"/>
    <property type="match status" value="1"/>
</dbReference>
<dbReference type="EMBL" id="FMZC01000001">
    <property type="protein sequence ID" value="SDC10934.1"/>
    <property type="molecule type" value="Genomic_DNA"/>
</dbReference>
<dbReference type="OrthoDB" id="9800666at2"/>
<dbReference type="STRING" id="187868.SAMN05192589_101265"/>
<evidence type="ECO:0000313" key="3">
    <source>
        <dbReference type="EMBL" id="SDC10934.1"/>
    </source>
</evidence>
<dbReference type="PANTHER" id="PTHR10900:SF77">
    <property type="entry name" value="FI19380P1"/>
    <property type="match status" value="1"/>
</dbReference>
<proteinExistence type="predicted"/>
<protein>
    <submittedName>
        <fullName evidence="3">Uncaracterized surface protein containing fasciclin (FAS1) repeats</fullName>
    </submittedName>
</protein>
<evidence type="ECO:0000313" key="4">
    <source>
        <dbReference type="Proteomes" id="UP000198781"/>
    </source>
</evidence>
<keyword evidence="1" id="KW-0732">Signal</keyword>
<reference evidence="3 4" key="1">
    <citation type="submission" date="2016-10" db="EMBL/GenBank/DDBJ databases">
        <authorList>
            <person name="de Groot N.N."/>
        </authorList>
    </citation>
    <scope>NUCLEOTIDE SEQUENCE [LARGE SCALE GENOMIC DNA]</scope>
    <source>
        <strain evidence="3 4">DSM 16619</strain>
    </source>
</reference>
<dbReference type="Pfam" id="PF02469">
    <property type="entry name" value="Fasciclin"/>
    <property type="match status" value="1"/>
</dbReference>
<dbReference type="GO" id="GO:0005615">
    <property type="term" value="C:extracellular space"/>
    <property type="evidence" value="ECO:0007669"/>
    <property type="project" value="TreeGrafter"/>
</dbReference>
<sequence>MYRRYLFPVLLAAITVSTLSACATAPSASGPIPAALAATPSISTFRTLATQAGLSDTLAVGGPYTVFAPSDEAFKAVPAKTMAELRADKAKLQAVLNYHIVPKRLTAADVQPGSVKTLQGGEITVARAGTFVTVEDAMVVQADILASNGVVHVVDRVLMPPAKK</sequence>
<accession>A0A1G6IWS8</accession>
<evidence type="ECO:0000259" key="2">
    <source>
        <dbReference type="PROSITE" id="PS50213"/>
    </source>
</evidence>
<dbReference type="InterPro" id="IPR036378">
    <property type="entry name" value="FAS1_dom_sf"/>
</dbReference>
<evidence type="ECO:0000256" key="1">
    <source>
        <dbReference type="SAM" id="SignalP"/>
    </source>
</evidence>
<dbReference type="PANTHER" id="PTHR10900">
    <property type="entry name" value="PERIOSTIN-RELATED"/>
    <property type="match status" value="1"/>
</dbReference>
<dbReference type="AlphaFoldDB" id="A0A1G6IWS8"/>
<organism evidence="3 4">
    <name type="scientific">Paracidovorax valerianellae</name>
    <dbReference type="NCBI Taxonomy" id="187868"/>
    <lineage>
        <taxon>Bacteria</taxon>
        <taxon>Pseudomonadati</taxon>
        <taxon>Pseudomonadota</taxon>
        <taxon>Betaproteobacteria</taxon>
        <taxon>Burkholderiales</taxon>
        <taxon>Comamonadaceae</taxon>
        <taxon>Paracidovorax</taxon>
    </lineage>
</organism>
<feature type="signal peptide" evidence="1">
    <location>
        <begin position="1"/>
        <end position="23"/>
    </location>
</feature>
<dbReference type="InterPro" id="IPR000782">
    <property type="entry name" value="FAS1_domain"/>
</dbReference>